<feature type="compositionally biased region" description="Pro residues" evidence="1">
    <location>
        <begin position="138"/>
        <end position="163"/>
    </location>
</feature>
<name>A0ABT5BHB7_9BACT</name>
<dbReference type="EMBL" id="JAQNDN010000019">
    <property type="protein sequence ID" value="MDC0672427.1"/>
    <property type="molecule type" value="Genomic_DNA"/>
</dbReference>
<keyword evidence="3" id="KW-1185">Reference proteome</keyword>
<dbReference type="RefSeq" id="WP_272004132.1">
    <property type="nucleotide sequence ID" value="NZ_JAQNDN010000019.1"/>
</dbReference>
<evidence type="ECO:0000313" key="3">
    <source>
        <dbReference type="Proteomes" id="UP001217838"/>
    </source>
</evidence>
<comment type="caution">
    <text evidence="2">The sequence shown here is derived from an EMBL/GenBank/DDBJ whole genome shotgun (WGS) entry which is preliminary data.</text>
</comment>
<evidence type="ECO:0000256" key="1">
    <source>
        <dbReference type="SAM" id="MobiDB-lite"/>
    </source>
</evidence>
<organism evidence="2 3">
    <name type="scientific">Nannocystis radixulma</name>
    <dbReference type="NCBI Taxonomy" id="2995305"/>
    <lineage>
        <taxon>Bacteria</taxon>
        <taxon>Pseudomonadati</taxon>
        <taxon>Myxococcota</taxon>
        <taxon>Polyangia</taxon>
        <taxon>Nannocystales</taxon>
        <taxon>Nannocystaceae</taxon>
        <taxon>Nannocystis</taxon>
    </lineage>
</organism>
<sequence length="371" mass="38423">MPIITVLAGLLAVQVPEPPAAGLVWEAPRGCPGREELLAAVERRLGRAFAGEVRVEARVSLHADAPRYRLALRIATRGRGATRTLTSQRCAALVDATALLVATAARREAEVATGAEPSPPDRPADAEGEVEIGEAAEVPPPSPETEPEWPSPGSEPTPAPQGPGAPEGATELEMPGPLTGEPVSSETPLQAPGRPRRRLGGALRVQGGPEYGALPGVSGAVMLAGGLLWRRARLELRGTFLSPRTKQLQPEGELRAFAGLGAVLGCGRLGPKRVEIPLCGGLEVGGVRGIAQGVVGARSTTGLWLAVVASAGVAVAVHPRVRVGAALEGVAGILVPGFELRDPGLPVRLFSSSLISGRLLFAVELRFRDPR</sequence>
<proteinExistence type="predicted"/>
<reference evidence="2 3" key="1">
    <citation type="submission" date="2022-11" db="EMBL/GenBank/DDBJ databases">
        <title>Minimal conservation of predation-associated metabolite biosynthetic gene clusters underscores biosynthetic potential of Myxococcota including descriptions for ten novel species: Archangium lansinium sp. nov., Myxococcus landrumus sp. nov., Nannocystis bai.</title>
        <authorList>
            <person name="Ahearne A."/>
            <person name="Stevens C."/>
            <person name="Dowd S."/>
        </authorList>
    </citation>
    <scope>NUCLEOTIDE SEQUENCE [LARGE SCALE GENOMIC DNA]</scope>
    <source>
        <strain evidence="2 3">NCELM</strain>
    </source>
</reference>
<evidence type="ECO:0000313" key="2">
    <source>
        <dbReference type="EMBL" id="MDC0672427.1"/>
    </source>
</evidence>
<feature type="region of interest" description="Disordered" evidence="1">
    <location>
        <begin position="135"/>
        <end position="204"/>
    </location>
</feature>
<accession>A0ABT5BHB7</accession>
<dbReference type="Proteomes" id="UP001217838">
    <property type="component" value="Unassembled WGS sequence"/>
</dbReference>
<gene>
    <name evidence="2" type="ORF">POL58_32055</name>
</gene>
<protein>
    <submittedName>
        <fullName evidence="2">Uncharacterized protein</fullName>
    </submittedName>
</protein>